<dbReference type="PANTHER" id="PTHR45947:SF15">
    <property type="entry name" value="TEICHURONIC ACID BIOSYNTHESIS GLYCOSYLTRANSFERASE TUAC-RELATED"/>
    <property type="match status" value="1"/>
</dbReference>
<accession>A0A1N7PMV9</accession>
<dbReference type="InterPro" id="IPR050194">
    <property type="entry name" value="Glycosyltransferase_grp1"/>
</dbReference>
<protein>
    <submittedName>
        <fullName evidence="3">Glycosyltransferase involved in cell wall bisynthesis</fullName>
    </submittedName>
</protein>
<dbReference type="InterPro" id="IPR028098">
    <property type="entry name" value="Glyco_trans_4-like_N"/>
</dbReference>
<dbReference type="RefSeq" id="WP_076393768.1">
    <property type="nucleotide sequence ID" value="NZ_FTOV01000007.1"/>
</dbReference>
<evidence type="ECO:0000313" key="3">
    <source>
        <dbReference type="EMBL" id="SIT11911.1"/>
    </source>
</evidence>
<dbReference type="PANTHER" id="PTHR45947">
    <property type="entry name" value="SULFOQUINOVOSYL TRANSFERASE SQD2"/>
    <property type="match status" value="1"/>
</dbReference>
<dbReference type="Pfam" id="PF00534">
    <property type="entry name" value="Glycos_transf_1"/>
    <property type="match status" value="1"/>
</dbReference>
<sequence>MQILFISSWFPNKLEPTNGNFVQRHAEAVSLLHDVEILHAIGDSEQKESYIFEENHSNGIKTIIVYYKKSKNPALNFVRRLRAYKLGFSQLRKPDLVHANILDKSMLFAVYLKKKYQIPFVVTEHWSLFLELNRYRLSFATLSVARFIAKRASFIFPVSENLMNNLKELKIGEKFKVVGNVVDTNRFTPAKHHSDIFRFLHISNLIALKNPDIIIKTAIQLRKEFKNFQLSIGGDGNIERLNKIIKENKAENFITTFGELTHDEVAQQMKNSDCFVLFSEYENLPCVLLESISSGIQVISTRVGGVPEIVKNNCGIIIGKTEEELYAAMKSVLNKTYKPDSPTELHQYIVDNFSMLKIAEKFDEIYRKVV</sequence>
<evidence type="ECO:0000259" key="1">
    <source>
        <dbReference type="Pfam" id="PF00534"/>
    </source>
</evidence>
<feature type="domain" description="Glycosyltransferase subfamily 4-like N-terminal" evidence="2">
    <location>
        <begin position="32"/>
        <end position="186"/>
    </location>
</feature>
<dbReference type="SUPFAM" id="SSF53756">
    <property type="entry name" value="UDP-Glycosyltransferase/glycogen phosphorylase"/>
    <property type="match status" value="1"/>
</dbReference>
<keyword evidence="3" id="KW-0808">Transferase</keyword>
<dbReference type="GO" id="GO:0016757">
    <property type="term" value="F:glycosyltransferase activity"/>
    <property type="evidence" value="ECO:0007669"/>
    <property type="project" value="InterPro"/>
</dbReference>
<dbReference type="Gene3D" id="3.40.50.2000">
    <property type="entry name" value="Glycogen Phosphorylase B"/>
    <property type="match status" value="2"/>
</dbReference>
<dbReference type="STRING" id="373672.SAMN05421785_10738"/>
<dbReference type="Pfam" id="PF13439">
    <property type="entry name" value="Glyco_transf_4"/>
    <property type="match status" value="1"/>
</dbReference>
<name>A0A1N7PMV9_9FLAO</name>
<proteinExistence type="predicted"/>
<evidence type="ECO:0000259" key="2">
    <source>
        <dbReference type="Pfam" id="PF13439"/>
    </source>
</evidence>
<feature type="domain" description="Glycosyl transferase family 1" evidence="1">
    <location>
        <begin position="197"/>
        <end position="336"/>
    </location>
</feature>
<dbReference type="Proteomes" id="UP000185781">
    <property type="component" value="Unassembled WGS sequence"/>
</dbReference>
<dbReference type="AlphaFoldDB" id="A0A1N7PMV9"/>
<reference evidence="3 4" key="1">
    <citation type="submission" date="2017-01" db="EMBL/GenBank/DDBJ databases">
        <authorList>
            <person name="Mah S.A."/>
            <person name="Swanson W.J."/>
            <person name="Moy G.W."/>
            <person name="Vacquier V.D."/>
        </authorList>
    </citation>
    <scope>NUCLEOTIDE SEQUENCE [LARGE SCALE GENOMIC DNA]</scope>
    <source>
        <strain evidence="3 4">DSM 18014</strain>
    </source>
</reference>
<dbReference type="InterPro" id="IPR001296">
    <property type="entry name" value="Glyco_trans_1"/>
</dbReference>
<dbReference type="EMBL" id="FTOV01000007">
    <property type="protein sequence ID" value="SIT11911.1"/>
    <property type="molecule type" value="Genomic_DNA"/>
</dbReference>
<organism evidence="3 4">
    <name type="scientific">Chryseobacterium gambrini</name>
    <dbReference type="NCBI Taxonomy" id="373672"/>
    <lineage>
        <taxon>Bacteria</taxon>
        <taxon>Pseudomonadati</taxon>
        <taxon>Bacteroidota</taxon>
        <taxon>Flavobacteriia</taxon>
        <taxon>Flavobacteriales</taxon>
        <taxon>Weeksellaceae</taxon>
        <taxon>Chryseobacterium group</taxon>
        <taxon>Chryseobacterium</taxon>
    </lineage>
</organism>
<evidence type="ECO:0000313" key="4">
    <source>
        <dbReference type="Proteomes" id="UP000185781"/>
    </source>
</evidence>
<dbReference type="OrthoDB" id="9795068at2"/>
<gene>
    <name evidence="3" type="ORF">SAMN05421785_10738</name>
</gene>